<name>A0A0H2RRU0_9AGAM</name>
<keyword evidence="4" id="KW-1185">Reference proteome</keyword>
<proteinExistence type="inferred from homology"/>
<dbReference type="Gene3D" id="3.40.50.720">
    <property type="entry name" value="NAD(P)-binding Rossmann-like Domain"/>
    <property type="match status" value="1"/>
</dbReference>
<dbReference type="PANTHER" id="PTHR44196">
    <property type="entry name" value="DEHYDROGENASE/REDUCTASE SDR FAMILY MEMBER 7B"/>
    <property type="match status" value="1"/>
</dbReference>
<evidence type="ECO:0000256" key="2">
    <source>
        <dbReference type="ARBA" id="ARBA00023002"/>
    </source>
</evidence>
<dbReference type="GO" id="GO:0016491">
    <property type="term" value="F:oxidoreductase activity"/>
    <property type="evidence" value="ECO:0007669"/>
    <property type="project" value="UniProtKB-KW"/>
</dbReference>
<dbReference type="OrthoDB" id="1274115at2759"/>
<dbReference type="Proteomes" id="UP000053477">
    <property type="component" value="Unassembled WGS sequence"/>
</dbReference>
<dbReference type="STRING" id="27342.A0A0H2RRU0"/>
<dbReference type="InterPro" id="IPR002347">
    <property type="entry name" value="SDR_fam"/>
</dbReference>
<keyword evidence="2" id="KW-0560">Oxidoreductase</keyword>
<evidence type="ECO:0000256" key="1">
    <source>
        <dbReference type="ARBA" id="ARBA00006484"/>
    </source>
</evidence>
<dbReference type="PANTHER" id="PTHR44196:SF1">
    <property type="entry name" value="DEHYDROGENASE_REDUCTASE SDR FAMILY MEMBER 7B"/>
    <property type="match status" value="1"/>
</dbReference>
<dbReference type="PRINTS" id="PR00081">
    <property type="entry name" value="GDHRDH"/>
</dbReference>
<gene>
    <name evidence="3" type="ORF">SCHPADRAFT_927642</name>
</gene>
<dbReference type="CDD" id="cd05233">
    <property type="entry name" value="SDR_c"/>
    <property type="match status" value="1"/>
</dbReference>
<dbReference type="Pfam" id="PF00106">
    <property type="entry name" value="adh_short"/>
    <property type="match status" value="1"/>
</dbReference>
<dbReference type="AlphaFoldDB" id="A0A0H2RRU0"/>
<sequence>MHRGYKLIPRHRYPEPQAMASGIAPKEYHSVYPAIAPEKLVGALEGKVALVTGAGRGLGKAISLTLAHAGAHVALLARTKAQLDEVAQEIETKYHRKTLVLPVDVTIQSDVAAAFEKTENGLNKLDILVANAGMVLWRPFVFCNFDEDFWRVMEVNFRAPLFIIQLAMKSMRERSSGTIIATSSLSVLQSFPGIASYTASKVALDAAIGALQKELDAPGESGIQMYAVNPGLVKTEIFDGYKQHEEELEKMKPGTVKWWDELLENPTETSELWAQTCVYLAAGKAKELRGRHIDVFKDIESIVEQSEIVKRENLYEMGVRQLGG</sequence>
<comment type="similarity">
    <text evidence="1">Belongs to the short-chain dehydrogenases/reductases (SDR) family.</text>
</comment>
<evidence type="ECO:0000313" key="3">
    <source>
        <dbReference type="EMBL" id="KLO14710.1"/>
    </source>
</evidence>
<dbReference type="EMBL" id="KQ085939">
    <property type="protein sequence ID" value="KLO14710.1"/>
    <property type="molecule type" value="Genomic_DNA"/>
</dbReference>
<organism evidence="3 4">
    <name type="scientific">Schizopora paradoxa</name>
    <dbReference type="NCBI Taxonomy" id="27342"/>
    <lineage>
        <taxon>Eukaryota</taxon>
        <taxon>Fungi</taxon>
        <taxon>Dikarya</taxon>
        <taxon>Basidiomycota</taxon>
        <taxon>Agaricomycotina</taxon>
        <taxon>Agaricomycetes</taxon>
        <taxon>Hymenochaetales</taxon>
        <taxon>Schizoporaceae</taxon>
        <taxon>Schizopora</taxon>
    </lineage>
</organism>
<evidence type="ECO:0000313" key="4">
    <source>
        <dbReference type="Proteomes" id="UP000053477"/>
    </source>
</evidence>
<reference evidence="3 4" key="1">
    <citation type="submission" date="2015-04" db="EMBL/GenBank/DDBJ databases">
        <title>Complete genome sequence of Schizopora paradoxa KUC8140, a cosmopolitan wood degrader in East Asia.</title>
        <authorList>
            <consortium name="DOE Joint Genome Institute"/>
            <person name="Min B."/>
            <person name="Park H."/>
            <person name="Jang Y."/>
            <person name="Kim J.-J."/>
            <person name="Kim K.H."/>
            <person name="Pangilinan J."/>
            <person name="Lipzen A."/>
            <person name="Riley R."/>
            <person name="Grigoriev I.V."/>
            <person name="Spatafora J.W."/>
            <person name="Choi I.-G."/>
        </authorList>
    </citation>
    <scope>NUCLEOTIDE SEQUENCE [LARGE SCALE GENOMIC DNA]</scope>
    <source>
        <strain evidence="3 4">KUC8140</strain>
    </source>
</reference>
<protein>
    <submittedName>
        <fullName evidence="3">NAD(P)-binding protein</fullName>
    </submittedName>
</protein>
<dbReference type="InParanoid" id="A0A0H2RRU0"/>
<dbReference type="InterPro" id="IPR036291">
    <property type="entry name" value="NAD(P)-bd_dom_sf"/>
</dbReference>
<accession>A0A0H2RRU0</accession>
<dbReference type="SUPFAM" id="SSF51735">
    <property type="entry name" value="NAD(P)-binding Rossmann-fold domains"/>
    <property type="match status" value="1"/>
</dbReference>
<dbReference type="GO" id="GO:0016020">
    <property type="term" value="C:membrane"/>
    <property type="evidence" value="ECO:0007669"/>
    <property type="project" value="TreeGrafter"/>
</dbReference>